<sequence length="57" mass="6157">MTTVVTGLSITAAVIGVLAAAIKAGRWITSVENRLTRLQRDVTRLGRAVSMRDHPEP</sequence>
<protein>
    <submittedName>
        <fullName evidence="1">Uncharacterized protein</fullName>
    </submittedName>
</protein>
<dbReference type="HOGENOM" id="CLU_2994609_0_0_11"/>
<accession>F8JS14</accession>
<evidence type="ECO:0000313" key="1">
    <source>
        <dbReference type="EMBL" id="AEW92923.1"/>
    </source>
</evidence>
<dbReference type="STRING" id="1003195.SCATT_05520"/>
<organism evidence="1 2">
    <name type="scientific">Streptantibioticus cattleyicolor (strain ATCC 35852 / DSM 46488 / JCM 4925 / NBRC 14057 / NRRL 8057)</name>
    <name type="common">Streptomyces cattleya</name>
    <dbReference type="NCBI Taxonomy" id="1003195"/>
    <lineage>
        <taxon>Bacteria</taxon>
        <taxon>Bacillati</taxon>
        <taxon>Actinomycetota</taxon>
        <taxon>Actinomycetes</taxon>
        <taxon>Kitasatosporales</taxon>
        <taxon>Streptomycetaceae</taxon>
        <taxon>Streptantibioticus</taxon>
    </lineage>
</organism>
<dbReference type="RefSeq" id="WP_014141321.1">
    <property type="nucleotide sequence ID" value="NC_016111.1"/>
</dbReference>
<accession>G8WRA6</accession>
<name>F8JS14_STREN</name>
<dbReference type="AlphaFoldDB" id="F8JS14"/>
<dbReference type="KEGG" id="sct:SCAT_0545"/>
<proteinExistence type="predicted"/>
<gene>
    <name evidence="1" type="ordered locus">SCATT_05520</name>
</gene>
<dbReference type="PATRIC" id="fig|1003195.11.peg.2166"/>
<evidence type="ECO:0000313" key="2">
    <source>
        <dbReference type="Proteomes" id="UP000007842"/>
    </source>
</evidence>
<keyword evidence="2" id="KW-1185">Reference proteome</keyword>
<dbReference type="Proteomes" id="UP000007842">
    <property type="component" value="Chromosome"/>
</dbReference>
<reference evidence="2" key="1">
    <citation type="submission" date="2011-12" db="EMBL/GenBank/DDBJ databases">
        <title>Complete genome sequence of Streptomyces cattleya strain DSM 46488.</title>
        <authorList>
            <person name="Ou H.-Y."/>
            <person name="Li P."/>
            <person name="Zhao C."/>
            <person name="O'Hagan D."/>
            <person name="Deng Z."/>
        </authorList>
    </citation>
    <scope>NUCLEOTIDE SEQUENCE [LARGE SCALE GENOMIC DNA]</scope>
    <source>
        <strain evidence="2">ATCC 35852 / DSM 46488 / JCM 4925 / NBRC 14057 / NRRL 8057</strain>
    </source>
</reference>
<dbReference type="EMBL" id="CP003219">
    <property type="protein sequence ID" value="AEW92923.1"/>
    <property type="molecule type" value="Genomic_DNA"/>
</dbReference>
<dbReference type="KEGG" id="scy:SCATT_05520"/>